<comment type="caution">
    <text evidence="1">The sequence shown here is derived from an EMBL/GenBank/DDBJ whole genome shotgun (WGS) entry which is preliminary data.</text>
</comment>
<dbReference type="AlphaFoldDB" id="A0A916Y5Q7"/>
<reference evidence="1" key="2">
    <citation type="submission" date="2020-09" db="EMBL/GenBank/DDBJ databases">
        <authorList>
            <person name="Sun Q."/>
            <person name="Zhou Y."/>
        </authorList>
    </citation>
    <scope>NUCLEOTIDE SEQUENCE</scope>
    <source>
        <strain evidence="1">CGMCC 1.15493</strain>
    </source>
</reference>
<sequence>MCQSAYDVGTDRRIDGMDDIRAITSDITWQGADGSHLPGTDCLCWVNIPQTLIDAGFKVWRNPDSIPEYLCERVEEEAACELLGMEPKA</sequence>
<reference evidence="1" key="1">
    <citation type="journal article" date="2014" name="Int. J. Syst. Evol. Microbiol.">
        <title>Complete genome sequence of Corynebacterium casei LMG S-19264T (=DSM 44701T), isolated from a smear-ripened cheese.</title>
        <authorList>
            <consortium name="US DOE Joint Genome Institute (JGI-PGF)"/>
            <person name="Walter F."/>
            <person name="Albersmeier A."/>
            <person name="Kalinowski J."/>
            <person name="Ruckert C."/>
        </authorList>
    </citation>
    <scope>NUCLEOTIDE SEQUENCE</scope>
    <source>
        <strain evidence="1">CGMCC 1.15493</strain>
    </source>
</reference>
<evidence type="ECO:0000313" key="2">
    <source>
        <dbReference type="Proteomes" id="UP000613160"/>
    </source>
</evidence>
<organism evidence="1 2">
    <name type="scientific">Aureimonas glaciei</name>
    <dbReference type="NCBI Taxonomy" id="1776957"/>
    <lineage>
        <taxon>Bacteria</taxon>
        <taxon>Pseudomonadati</taxon>
        <taxon>Pseudomonadota</taxon>
        <taxon>Alphaproteobacteria</taxon>
        <taxon>Hyphomicrobiales</taxon>
        <taxon>Aurantimonadaceae</taxon>
        <taxon>Aureimonas</taxon>
    </lineage>
</organism>
<accession>A0A916Y5Q7</accession>
<protein>
    <submittedName>
        <fullName evidence="1">Uncharacterized protein</fullName>
    </submittedName>
</protein>
<name>A0A916Y5Q7_9HYPH</name>
<proteinExistence type="predicted"/>
<dbReference type="Proteomes" id="UP000613160">
    <property type="component" value="Unassembled WGS sequence"/>
</dbReference>
<dbReference type="EMBL" id="BMJJ01000009">
    <property type="protein sequence ID" value="GGD30891.1"/>
    <property type="molecule type" value="Genomic_DNA"/>
</dbReference>
<keyword evidence="2" id="KW-1185">Reference proteome</keyword>
<evidence type="ECO:0000313" key="1">
    <source>
        <dbReference type="EMBL" id="GGD30891.1"/>
    </source>
</evidence>
<gene>
    <name evidence="1" type="ORF">GCM10011335_37440</name>
</gene>